<protein>
    <submittedName>
        <fullName evidence="1">Uncharacterized protein</fullName>
    </submittedName>
</protein>
<dbReference type="Proteomes" id="UP000256774">
    <property type="component" value="Unassembled WGS sequence"/>
</dbReference>
<sequence length="115" mass="12659">MAAIDLDAINFALRELVRLQLAGELSAQDAWRERQQLLDAVEANWHDVPEQLGDDSTAIDAPADAPLADTSSARSVFSQVAAYLHQQLWPRLRERGMVWALLGLTVATCVYVASL</sequence>
<organism evidence="1 2">
    <name type="scientific">Paraperlucidibaca baekdonensis</name>
    <dbReference type="NCBI Taxonomy" id="748120"/>
    <lineage>
        <taxon>Bacteria</taxon>
        <taxon>Pseudomonadati</taxon>
        <taxon>Pseudomonadota</taxon>
        <taxon>Gammaproteobacteria</taxon>
        <taxon>Moraxellales</taxon>
        <taxon>Moraxellaceae</taxon>
        <taxon>Paraperlucidibaca</taxon>
    </lineage>
</organism>
<proteinExistence type="predicted"/>
<keyword evidence="2" id="KW-1185">Reference proteome</keyword>
<dbReference type="AlphaFoldDB" id="A0A3E0H6G3"/>
<dbReference type="EMBL" id="QUNR01000002">
    <property type="protein sequence ID" value="REH38798.1"/>
    <property type="molecule type" value="Genomic_DNA"/>
</dbReference>
<evidence type="ECO:0000313" key="1">
    <source>
        <dbReference type="EMBL" id="REH38798.1"/>
    </source>
</evidence>
<dbReference type="OrthoDB" id="9952387at2"/>
<dbReference type="RefSeq" id="WP_116207827.1">
    <property type="nucleotide sequence ID" value="NZ_QUNR01000002.1"/>
</dbReference>
<accession>A0A3E0H6G3</accession>
<gene>
    <name evidence="1" type="ORF">DFR26_0961</name>
</gene>
<reference evidence="1 2" key="1">
    <citation type="submission" date="2018-08" db="EMBL/GenBank/DDBJ databases">
        <title>Genomic Encyclopedia of Type Strains, Phase IV (KMG-IV): sequencing the most valuable type-strain genomes for metagenomic binning, comparative biology and taxonomic classification.</title>
        <authorList>
            <person name="Goeker M."/>
        </authorList>
    </citation>
    <scope>NUCLEOTIDE SEQUENCE [LARGE SCALE GENOMIC DNA]</scope>
    <source>
        <strain evidence="1 2">DSM 26022</strain>
    </source>
</reference>
<evidence type="ECO:0000313" key="2">
    <source>
        <dbReference type="Proteomes" id="UP000256774"/>
    </source>
</evidence>
<comment type="caution">
    <text evidence="1">The sequence shown here is derived from an EMBL/GenBank/DDBJ whole genome shotgun (WGS) entry which is preliminary data.</text>
</comment>
<name>A0A3E0H6G3_9GAMM</name>